<dbReference type="InterPro" id="IPR025287">
    <property type="entry name" value="WAK_GUB"/>
</dbReference>
<sequence>MGTVGLVFCCLIPWLTQAAASELDKPCREKCGNVSIQYPFGIGKGCYHNSWLEVTCNKTGDGRRERPFLKRLELELLSLSPYSERVLVNNPVIYINCGTNKEDNSNNVITNFTAKLTGSPFSLSSSYNLFGSAGYGNLVTVLNNQIPVSSCLQPGSGNSYCYIKDYFPENLTSFAAKMTQIFPGAKVNRCSSAFIFDERMIRYSDIIPYPYWPFLPTLGIGTTHVPVSLEWSTPNVTCDLGPADPIGIGGCMNTNCSTSNGTSSLGVCGLPIPPGLGAFAANVTLVNSSNGSNISCPASAFMMDRKWWNDMNGSSDKINGTHVPSVLQFAIPKIGLCELKKGADTNCSSDGKYCWSNLNSNHDHILCVCTYDYEEYIENIYLYDVCRGTKLSLFDFTHYA</sequence>
<keyword evidence="2" id="KW-0812">Transmembrane</keyword>
<feature type="signal peptide" evidence="6">
    <location>
        <begin position="1"/>
        <end position="20"/>
    </location>
</feature>
<evidence type="ECO:0000256" key="3">
    <source>
        <dbReference type="ARBA" id="ARBA00022729"/>
    </source>
</evidence>
<comment type="caution">
    <text evidence="8">The sequence shown here is derived from an EMBL/GenBank/DDBJ whole genome shotgun (WGS) entry which is preliminary data.</text>
</comment>
<feature type="chain" id="PRO_5012751649" description="Wall-associated receptor kinase galacturonan-binding domain-containing protein" evidence="6">
    <location>
        <begin position="21"/>
        <end position="400"/>
    </location>
</feature>
<accession>A0A1R3KRQ9</accession>
<dbReference type="EMBL" id="AWUE01012203">
    <property type="protein sequence ID" value="OMP09782.1"/>
    <property type="molecule type" value="Genomic_DNA"/>
</dbReference>
<dbReference type="GO" id="GO:0016020">
    <property type="term" value="C:membrane"/>
    <property type="evidence" value="ECO:0007669"/>
    <property type="project" value="UniProtKB-SubCell"/>
</dbReference>
<evidence type="ECO:0000313" key="9">
    <source>
        <dbReference type="Proteomes" id="UP000187203"/>
    </source>
</evidence>
<evidence type="ECO:0000256" key="4">
    <source>
        <dbReference type="ARBA" id="ARBA00022989"/>
    </source>
</evidence>
<feature type="domain" description="Wall-associated receptor kinase galacturonan-binding" evidence="7">
    <location>
        <begin position="27"/>
        <end position="80"/>
    </location>
</feature>
<organism evidence="8 9">
    <name type="scientific">Corchorus olitorius</name>
    <dbReference type="NCBI Taxonomy" id="93759"/>
    <lineage>
        <taxon>Eukaryota</taxon>
        <taxon>Viridiplantae</taxon>
        <taxon>Streptophyta</taxon>
        <taxon>Embryophyta</taxon>
        <taxon>Tracheophyta</taxon>
        <taxon>Spermatophyta</taxon>
        <taxon>Magnoliopsida</taxon>
        <taxon>eudicotyledons</taxon>
        <taxon>Gunneridae</taxon>
        <taxon>Pentapetalae</taxon>
        <taxon>rosids</taxon>
        <taxon>malvids</taxon>
        <taxon>Malvales</taxon>
        <taxon>Malvaceae</taxon>
        <taxon>Grewioideae</taxon>
        <taxon>Apeibeae</taxon>
        <taxon>Corchorus</taxon>
    </lineage>
</organism>
<dbReference type="AlphaFoldDB" id="A0A1R3KRQ9"/>
<comment type="subcellular location">
    <subcellularLocation>
        <location evidence="1">Membrane</location>
        <topology evidence="1">Single-pass membrane protein</topology>
    </subcellularLocation>
</comment>
<evidence type="ECO:0000256" key="6">
    <source>
        <dbReference type="SAM" id="SignalP"/>
    </source>
</evidence>
<keyword evidence="5" id="KW-0472">Membrane</keyword>
<evidence type="ECO:0000259" key="7">
    <source>
        <dbReference type="Pfam" id="PF13947"/>
    </source>
</evidence>
<dbReference type="OrthoDB" id="997412at2759"/>
<dbReference type="GO" id="GO:0030247">
    <property type="term" value="F:polysaccharide binding"/>
    <property type="evidence" value="ECO:0007669"/>
    <property type="project" value="InterPro"/>
</dbReference>
<keyword evidence="4" id="KW-1133">Transmembrane helix</keyword>
<dbReference type="Proteomes" id="UP000187203">
    <property type="component" value="Unassembled WGS sequence"/>
</dbReference>
<gene>
    <name evidence="8" type="ORF">COLO4_05138</name>
</gene>
<evidence type="ECO:0000313" key="8">
    <source>
        <dbReference type="EMBL" id="OMP09782.1"/>
    </source>
</evidence>
<keyword evidence="9" id="KW-1185">Reference proteome</keyword>
<keyword evidence="3 6" id="KW-0732">Signal</keyword>
<reference evidence="9" key="1">
    <citation type="submission" date="2013-09" db="EMBL/GenBank/DDBJ databases">
        <title>Corchorus olitorius genome sequencing.</title>
        <authorList>
            <person name="Alam M."/>
            <person name="Haque M.S."/>
            <person name="Islam M.S."/>
            <person name="Emdad E.M."/>
            <person name="Islam M.M."/>
            <person name="Ahmed B."/>
            <person name="Halim A."/>
            <person name="Hossen Q.M.M."/>
            <person name="Hossain M.Z."/>
            <person name="Ahmed R."/>
            <person name="Khan M.M."/>
            <person name="Islam R."/>
            <person name="Rashid M.M."/>
            <person name="Khan S.A."/>
            <person name="Rahman M.S."/>
            <person name="Alam M."/>
            <person name="Yahiya A.S."/>
            <person name="Khan M.S."/>
            <person name="Azam M.S."/>
            <person name="Haque T."/>
            <person name="Lashkar M.Z.H."/>
            <person name="Akhand A.I."/>
            <person name="Morshed G."/>
            <person name="Roy S."/>
            <person name="Uddin K.S."/>
            <person name="Rabeya T."/>
            <person name="Hossain A.S."/>
            <person name="Chowdhury A."/>
            <person name="Snigdha A.R."/>
            <person name="Mortoza M.S."/>
            <person name="Matin S.A."/>
            <person name="Hoque S.M.E."/>
            <person name="Islam M.K."/>
            <person name="Roy D.K."/>
            <person name="Haider R."/>
            <person name="Moosa M.M."/>
            <person name="Elias S.M."/>
            <person name="Hasan A.M."/>
            <person name="Jahan S."/>
            <person name="Shafiuddin M."/>
            <person name="Mahmood N."/>
            <person name="Shommy N.S."/>
        </authorList>
    </citation>
    <scope>NUCLEOTIDE SEQUENCE [LARGE SCALE GENOMIC DNA]</scope>
    <source>
        <strain evidence="9">cv. O-4</strain>
    </source>
</reference>
<evidence type="ECO:0000256" key="2">
    <source>
        <dbReference type="ARBA" id="ARBA00022692"/>
    </source>
</evidence>
<evidence type="ECO:0000256" key="5">
    <source>
        <dbReference type="ARBA" id="ARBA00023136"/>
    </source>
</evidence>
<protein>
    <recommendedName>
        <fullName evidence="7">Wall-associated receptor kinase galacturonan-binding domain-containing protein</fullName>
    </recommendedName>
</protein>
<proteinExistence type="predicted"/>
<dbReference type="PANTHER" id="PTHR33491">
    <property type="entry name" value="OSJNBA0016N04.9 PROTEIN"/>
    <property type="match status" value="1"/>
</dbReference>
<dbReference type="STRING" id="93759.A0A1R3KRQ9"/>
<evidence type="ECO:0000256" key="1">
    <source>
        <dbReference type="ARBA" id="ARBA00004167"/>
    </source>
</evidence>
<name>A0A1R3KRQ9_9ROSI</name>
<dbReference type="Pfam" id="PF13947">
    <property type="entry name" value="GUB_WAK_bind"/>
    <property type="match status" value="1"/>
</dbReference>